<gene>
    <name evidence="3" type="primary">LOC127752172</name>
</gene>
<name>A0A9C6XBR0_FRAOC</name>
<feature type="region of interest" description="Disordered" evidence="1">
    <location>
        <begin position="1499"/>
        <end position="1525"/>
    </location>
</feature>
<dbReference type="GeneID" id="127752172"/>
<organism evidence="2 3">
    <name type="scientific">Frankliniella occidentalis</name>
    <name type="common">Western flower thrips</name>
    <name type="synonym">Euthrips occidentalis</name>
    <dbReference type="NCBI Taxonomy" id="133901"/>
    <lineage>
        <taxon>Eukaryota</taxon>
        <taxon>Metazoa</taxon>
        <taxon>Ecdysozoa</taxon>
        <taxon>Arthropoda</taxon>
        <taxon>Hexapoda</taxon>
        <taxon>Insecta</taxon>
        <taxon>Pterygota</taxon>
        <taxon>Neoptera</taxon>
        <taxon>Paraneoptera</taxon>
        <taxon>Thysanoptera</taxon>
        <taxon>Terebrantia</taxon>
        <taxon>Thripoidea</taxon>
        <taxon>Thripidae</taxon>
        <taxon>Frankliniella</taxon>
    </lineage>
</organism>
<protein>
    <submittedName>
        <fullName evidence="3">Uncharacterized protein LOC127752172</fullName>
    </submittedName>
</protein>
<keyword evidence="2" id="KW-1185">Reference proteome</keyword>
<proteinExistence type="predicted"/>
<dbReference type="OrthoDB" id="5969272at2759"/>
<sequence length="1645" mass="176025">MPFCRITGGSRALPKPNYFPLLPPISPADARRFCRITGKAIGLPGHHYIPVLVGLGVGREHCHITHKSEGGNEHHQFLGLQSRRHTVRPDYRYVFPVLDEESDLLVLLDSKAPAGAAQGVDEARKYVYTVDERRTSLVFPSRLEAAVRDGDVRDVMLARDADHLLLTLRKGKSVSLDVRDYAIVEDELWEGEGPGEVAYQRDEEDRKRRQKREAGLADRKRIFEAKEDLAAQEERRRHSAKVMKVKMQAERAAEKAEKAARKKAKQSGPRKWDRFEVEEASTDAHMYLASGELKELAKPLSGTFDAETFVKEAPLRGENTITILPTPVDVPSVVVDLETSSPGIVQQPALLEEVGGFPTVHAVAPFTPLTAEPCPELQAAVQLVDPGALPRQAEVKSVLMEEGADGKLLNQLPRIEEIPDLVNMLDKGEAVNVGGKVHALRLDIAAAQGAQAQRLVVGQSVETPSGRVFVPGQTVETANGPVFMPGLTVHTPDGPLLIPGQAVEAPGTPGQQVFVAGQSLHTRDGHKFVQGQMLYAADGEGRFAPGQTVLTPEGPRFVPGQVVNDGADFVVGQTVNTPNGPKFVPGQTLTTPSGEAIFLPGQSVEVQHADGEKEWEFVPGQSARADNGELRFIPGQTIATPDGPKFVAGQTVVDEAGAAPQFVPGVSVHDNKTGALKFVPGATLETADGLKFIEGQVIKTEKGVKFSPGTFLVGADGVTVVEFTPAISLADIVFRDGLPDPGVDNALEHREEVLGHMVQTSHGVEFFPGKANGLPSGKVIQGKLVKSASGAVQFVPGMDIDGLFVPGQLVMTELGEQFVPGQVVETKEGPKFVPGQVVETHAGPKFLPGQTVLTADGPRFVPGQIIETKAGPTFIPGQVICTEEEGSRFVPGQIVDTREGPRFVPGRVIETGDRVTFVPGQIVETADGLRFVAPDLQDTEEGGFEFSLQGFEVTPEELRLMRPHLSATSTAPTTAGQMSIDSRMLRQLSHAGMVVGKQVAAELPGVDVSSLPTLALAEQLGLEGVSAVKMGHVLEAVLKLSYGLLDERGHVRRKMSVTIERGLIAGGADVEALTQEEEALKNMLTEAIVTACITMDEQAEEEDVLRAVCNFFNSILESVRDKEGVVEALHGFVTYPGHVGLLCRETVCQLGQGLSRADLLRSLLWGGEDVLDRLGKVLEQDQLGQAFLHLAEAEPELMEVVLRRVTEAVRTAAAEGMDGLDSDQDAAEVLQRAIVAVVREASELRLQEMLDSDELALRELFVQAINLARALGMHDTASGLLQVLSDPSATRLLAGDRITLDILQRLTVMRQLAERRPKFNSALGKLVSDPETARNDPRLRELVRQSAALMVVPEDRCLPELQSSADIPTALFHNTLAMEEYLRRRGAGTKGALLIVKHGFQTVIPREAARDVLTGQIPYSLVDQKGIRHFAPMHVFSALRLSQPLANRYSMYSRRGSGASAASGLSSVPEQDAAPGAPAPPSTVPSTCLRCIHGDHRHHSTFSQPTTEVSSCSGHSHGPANGHVNGHVNGLVNGNGHINGLANGDTYGKGLVNGHANGHTNGQVNGHANGHSNGHDNGVVDDEVCPLPAAKAVLDKGAAKLAAILSKGLTNGTTADVAEGPVDGRAVGLANGLPNGHLNGHAHPV</sequence>
<dbReference type="KEGG" id="foc:127752172"/>
<dbReference type="Proteomes" id="UP000504606">
    <property type="component" value="Unplaced"/>
</dbReference>
<evidence type="ECO:0000313" key="3">
    <source>
        <dbReference type="RefSeq" id="XP_052132830.1"/>
    </source>
</evidence>
<feature type="region of interest" description="Disordered" evidence="1">
    <location>
        <begin position="1460"/>
        <end position="1484"/>
    </location>
</feature>
<feature type="compositionally biased region" description="Polar residues" evidence="1">
    <location>
        <begin position="1501"/>
        <end position="1514"/>
    </location>
</feature>
<dbReference type="RefSeq" id="XP_052132830.1">
    <property type="nucleotide sequence ID" value="XM_052276870.1"/>
</dbReference>
<evidence type="ECO:0000313" key="2">
    <source>
        <dbReference type="Proteomes" id="UP000504606"/>
    </source>
</evidence>
<accession>A0A9C6XBR0</accession>
<reference evidence="3" key="1">
    <citation type="submission" date="2025-08" db="UniProtKB">
        <authorList>
            <consortium name="RefSeq"/>
        </authorList>
    </citation>
    <scope>IDENTIFICATION</scope>
    <source>
        <tissue evidence="3">Whole organism</tissue>
    </source>
</reference>
<evidence type="ECO:0000256" key="1">
    <source>
        <dbReference type="SAM" id="MobiDB-lite"/>
    </source>
</evidence>